<comment type="similarity">
    <text evidence="10">Belongs to the methyl-accepting chemotaxis (MCP) protein family.</text>
</comment>
<dbReference type="GO" id="GO:0004888">
    <property type="term" value="F:transmembrane signaling receptor activity"/>
    <property type="evidence" value="ECO:0007669"/>
    <property type="project" value="InterPro"/>
</dbReference>
<keyword evidence="2" id="KW-1003">Cell membrane</keyword>
<evidence type="ECO:0000313" key="16">
    <source>
        <dbReference type="EMBL" id="QLB64531.1"/>
    </source>
</evidence>
<keyword evidence="7 12" id="KW-1133">Transmembrane helix</keyword>
<dbReference type="PANTHER" id="PTHR43531">
    <property type="entry name" value="PROTEIN ICFG"/>
    <property type="match status" value="1"/>
</dbReference>
<dbReference type="InterPro" id="IPR035440">
    <property type="entry name" value="4HB_MCP_dom_sf"/>
</dbReference>
<evidence type="ECO:0000256" key="6">
    <source>
        <dbReference type="ARBA" id="ARBA00022692"/>
    </source>
</evidence>
<dbReference type="SUPFAM" id="SSF47170">
    <property type="entry name" value="Aspartate receptor, ligand-binding domain"/>
    <property type="match status" value="1"/>
</dbReference>
<evidence type="ECO:0000256" key="10">
    <source>
        <dbReference type="ARBA" id="ARBA00029447"/>
    </source>
</evidence>
<keyword evidence="9 11" id="KW-0807">Transducer</keyword>
<evidence type="ECO:0000259" key="13">
    <source>
        <dbReference type="PROSITE" id="PS50111"/>
    </source>
</evidence>
<evidence type="ECO:0000313" key="18">
    <source>
        <dbReference type="Proteomes" id="UP001462961"/>
    </source>
</evidence>
<feature type="domain" description="HAMP" evidence="14">
    <location>
        <begin position="211"/>
        <end position="263"/>
    </location>
</feature>
<evidence type="ECO:0000256" key="11">
    <source>
        <dbReference type="PROSITE-ProRule" id="PRU00284"/>
    </source>
</evidence>
<dbReference type="PRINTS" id="PR00260">
    <property type="entry name" value="CHEMTRNSDUCR"/>
</dbReference>
<evidence type="ECO:0000256" key="2">
    <source>
        <dbReference type="ARBA" id="ARBA00022475"/>
    </source>
</evidence>
<dbReference type="PROSITE" id="PS50111">
    <property type="entry name" value="CHEMOTAXIS_TRANSDUC_2"/>
    <property type="match status" value="1"/>
</dbReference>
<dbReference type="InterPro" id="IPR003122">
    <property type="entry name" value="Tar_rcpt_lig-bd"/>
</dbReference>
<sequence>MKSLTINARIATTIAFLGVLLIATGALGIFGMAKSNRAQRDGYEVNFASVVALGRSGTAMSRARFGLDWAMSNPHSPQLGEQLNRAKRLLGDADRAWAEFRALPKTPALQSLTDDLDAKRTAVLRDGIDQLIQAIGSGDTSWMDESRANHLIGLYSAMNASQGALEKYLDDAAQAAADHSSATFRTLLTACIASIAVGLGVAYLSWRALRRAIMSPMRDALGQFDAIASGELRTRVEIRSEDEMGTLLHGLATMQDKLGATITTVRKGSDSIAAATQQIAAGNLDLSQRTEEQAASLEQTAAAMDELTSTVQLNAENAQHASKLAEDASSMTAHGREAVSSLVETMHLIDAGSSKMTGIITAIEGIAFQTNILALNAAVEAARAGEEGRGFAVVAGEVRSLAQRSAAAAKEIGMLIADSTSRVAHGAQIATGAGDTIRDIETAISRVAKIVGEIATASQQQSDGIKEVSLAVTQMDEVTQQNAALVEENAATAAALADEAKRLSELTAAFRVGVG</sequence>
<evidence type="ECO:0000313" key="15">
    <source>
        <dbReference type="EMBL" id="MEO1759688.1"/>
    </source>
</evidence>
<reference evidence="16 17" key="1">
    <citation type="journal article" date="2014" name="Genome Announc.">
        <title>Draft Genome Sequence of the Haloacid-Degrading Burkholderia caribensis Strain MBA4.</title>
        <authorList>
            <person name="Pan Y."/>
            <person name="Kong K.F."/>
            <person name="Tsang J.S."/>
        </authorList>
    </citation>
    <scope>NUCLEOTIDE SEQUENCE [LARGE SCALE GENOMIC DNA]</scope>
    <source>
        <strain evidence="16 17">852011</strain>
    </source>
</reference>
<reference evidence="16" key="2">
    <citation type="submission" date="2016-06" db="EMBL/GenBank/DDBJ databases">
        <authorList>
            <person name="Huang P."/>
            <person name="Jiang X."/>
            <person name="Liu X."/>
        </authorList>
    </citation>
    <scope>NUCLEOTIDE SEQUENCE</scope>
    <source>
        <strain evidence="16">852011</strain>
    </source>
</reference>
<dbReference type="Pfam" id="PF02203">
    <property type="entry name" value="TarH"/>
    <property type="match status" value="1"/>
</dbReference>
<keyword evidence="3" id="KW-0488">Methylation</keyword>
<dbReference type="Proteomes" id="UP000509548">
    <property type="component" value="Chromosome 2"/>
</dbReference>
<dbReference type="InterPro" id="IPR004089">
    <property type="entry name" value="MCPsignal_dom"/>
</dbReference>
<comment type="subcellular location">
    <subcellularLocation>
        <location evidence="1">Cell inner membrane</location>
        <topology evidence="1">Multi-pass membrane protein</topology>
    </subcellularLocation>
</comment>
<dbReference type="FunFam" id="1.10.287.950:FF:000001">
    <property type="entry name" value="Methyl-accepting chemotaxis sensory transducer"/>
    <property type="match status" value="1"/>
</dbReference>
<evidence type="ECO:0000256" key="4">
    <source>
        <dbReference type="ARBA" id="ARBA00022500"/>
    </source>
</evidence>
<reference evidence="15 18" key="3">
    <citation type="submission" date="2024-01" db="EMBL/GenBank/DDBJ databases">
        <title>The diversity of rhizobia nodulating Mimosa spp. in eleven states of Brazil covering several biomes is determined by host plant, location, and edaphic factors.</title>
        <authorList>
            <person name="Rouws L."/>
            <person name="Barauna A."/>
            <person name="Beukes C."/>
            <person name="De Faria S.M."/>
            <person name="Gross E."/>
            <person name="Dos Reis Junior F.B."/>
            <person name="Simon M."/>
            <person name="Maluk M."/>
            <person name="Odee D.W."/>
            <person name="Kenicer G."/>
            <person name="Young J.P.W."/>
            <person name="Reis V.M."/>
            <person name="Zilli J."/>
            <person name="James E.K."/>
        </authorList>
    </citation>
    <scope>NUCLEOTIDE SEQUENCE [LARGE SCALE GENOMIC DNA]</scope>
    <source>
        <strain evidence="15 18">JHI1651</strain>
    </source>
</reference>
<proteinExistence type="inferred from homology"/>
<dbReference type="GO" id="GO:0007165">
    <property type="term" value="P:signal transduction"/>
    <property type="evidence" value="ECO:0007669"/>
    <property type="project" value="UniProtKB-KW"/>
</dbReference>
<dbReference type="Pfam" id="PF00672">
    <property type="entry name" value="HAMP"/>
    <property type="match status" value="1"/>
</dbReference>
<protein>
    <submittedName>
        <fullName evidence="15 16">Chemotaxis protein</fullName>
    </submittedName>
</protein>
<dbReference type="AlphaFoldDB" id="A0A9Q6WNI6"/>
<keyword evidence="5" id="KW-0997">Cell inner membrane</keyword>
<keyword evidence="4" id="KW-0145">Chemotaxis</keyword>
<dbReference type="PROSITE" id="PS50885">
    <property type="entry name" value="HAMP"/>
    <property type="match status" value="1"/>
</dbReference>
<dbReference type="Proteomes" id="UP001462961">
    <property type="component" value="Unassembled WGS sequence"/>
</dbReference>
<evidence type="ECO:0000313" key="17">
    <source>
        <dbReference type="Proteomes" id="UP000509548"/>
    </source>
</evidence>
<dbReference type="SMART" id="SM00283">
    <property type="entry name" value="MA"/>
    <property type="match status" value="1"/>
</dbReference>
<dbReference type="GO" id="GO:0006935">
    <property type="term" value="P:chemotaxis"/>
    <property type="evidence" value="ECO:0007669"/>
    <property type="project" value="UniProtKB-KW"/>
</dbReference>
<dbReference type="EMBL" id="CP015959">
    <property type="protein sequence ID" value="QLB64531.1"/>
    <property type="molecule type" value="Genomic_DNA"/>
</dbReference>
<evidence type="ECO:0000256" key="9">
    <source>
        <dbReference type="ARBA" id="ARBA00023224"/>
    </source>
</evidence>
<accession>A0A9Q6WNI6</accession>
<dbReference type="GO" id="GO:0005886">
    <property type="term" value="C:plasma membrane"/>
    <property type="evidence" value="ECO:0007669"/>
    <property type="project" value="UniProtKB-SubCell"/>
</dbReference>
<evidence type="ECO:0000256" key="3">
    <source>
        <dbReference type="ARBA" id="ARBA00022481"/>
    </source>
</evidence>
<evidence type="ECO:0000256" key="7">
    <source>
        <dbReference type="ARBA" id="ARBA00022989"/>
    </source>
</evidence>
<keyword evidence="8 12" id="KW-0472">Membrane</keyword>
<feature type="domain" description="Methyl-accepting transducer" evidence="13">
    <location>
        <begin position="268"/>
        <end position="497"/>
    </location>
</feature>
<evidence type="ECO:0000256" key="1">
    <source>
        <dbReference type="ARBA" id="ARBA00004429"/>
    </source>
</evidence>
<keyword evidence="6 12" id="KW-0812">Transmembrane</keyword>
<name>A0A9Q6WNI6_9BURK</name>
<feature type="transmembrane region" description="Helical" evidence="12">
    <location>
        <begin position="187"/>
        <end position="206"/>
    </location>
</feature>
<evidence type="ECO:0000256" key="5">
    <source>
        <dbReference type="ARBA" id="ARBA00022519"/>
    </source>
</evidence>
<dbReference type="InterPro" id="IPR051310">
    <property type="entry name" value="MCP_chemotaxis"/>
</dbReference>
<dbReference type="SMART" id="SM00304">
    <property type="entry name" value="HAMP"/>
    <property type="match status" value="1"/>
</dbReference>
<feature type="transmembrane region" description="Helical" evidence="12">
    <location>
        <begin position="6"/>
        <end position="30"/>
    </location>
</feature>
<dbReference type="Pfam" id="PF00015">
    <property type="entry name" value="MCPsignal"/>
    <property type="match status" value="1"/>
</dbReference>
<dbReference type="Gene3D" id="1.10.287.950">
    <property type="entry name" value="Methyl-accepting chemotaxis protein"/>
    <property type="match status" value="1"/>
</dbReference>
<evidence type="ECO:0000259" key="14">
    <source>
        <dbReference type="PROSITE" id="PS50885"/>
    </source>
</evidence>
<dbReference type="InterPro" id="IPR003660">
    <property type="entry name" value="HAMP_dom"/>
</dbReference>
<gene>
    <name evidence="16" type="ORF">A9O66_18840</name>
    <name evidence="15" type="ORF">VOI32_38210</name>
</gene>
<dbReference type="Gene3D" id="1.20.120.30">
    <property type="entry name" value="Aspartate receptor, ligand-binding domain"/>
    <property type="match status" value="1"/>
</dbReference>
<dbReference type="RefSeq" id="WP_107204300.1">
    <property type="nucleotide sequence ID" value="NZ_CP015959.1"/>
</dbReference>
<evidence type="ECO:0000256" key="12">
    <source>
        <dbReference type="SAM" id="Phobius"/>
    </source>
</evidence>
<dbReference type="InterPro" id="IPR004090">
    <property type="entry name" value="Chemotax_Me-accpt_rcpt"/>
</dbReference>
<dbReference type="CDD" id="cd06225">
    <property type="entry name" value="HAMP"/>
    <property type="match status" value="1"/>
</dbReference>
<dbReference type="EMBL" id="JAYLVJ010000086">
    <property type="protein sequence ID" value="MEO1759688.1"/>
    <property type="molecule type" value="Genomic_DNA"/>
</dbReference>
<keyword evidence="18" id="KW-1185">Reference proteome</keyword>
<dbReference type="CDD" id="cd11386">
    <property type="entry name" value="MCP_signal"/>
    <property type="match status" value="1"/>
</dbReference>
<evidence type="ECO:0000256" key="8">
    <source>
        <dbReference type="ARBA" id="ARBA00023136"/>
    </source>
</evidence>
<dbReference type="CDD" id="cd19407">
    <property type="entry name" value="Tar_Tsr_sensor"/>
    <property type="match status" value="1"/>
</dbReference>
<organism evidence="16 17">
    <name type="scientific">Paraburkholderia caribensis</name>
    <dbReference type="NCBI Taxonomy" id="75105"/>
    <lineage>
        <taxon>Bacteria</taxon>
        <taxon>Pseudomonadati</taxon>
        <taxon>Pseudomonadota</taxon>
        <taxon>Betaproteobacteria</taxon>
        <taxon>Burkholderiales</taxon>
        <taxon>Burkholderiaceae</taxon>
        <taxon>Paraburkholderia</taxon>
    </lineage>
</organism>
<dbReference type="SUPFAM" id="SSF58104">
    <property type="entry name" value="Methyl-accepting chemotaxis protein (MCP) signaling domain"/>
    <property type="match status" value="1"/>
</dbReference>
<dbReference type="PANTHER" id="PTHR43531:SF14">
    <property type="entry name" value="METHYL-ACCEPTING CHEMOTAXIS PROTEIN I-RELATED"/>
    <property type="match status" value="1"/>
</dbReference>